<dbReference type="EMBL" id="CM023487">
    <property type="protein sequence ID" value="KAH6927032.1"/>
    <property type="molecule type" value="Genomic_DNA"/>
</dbReference>
<evidence type="ECO:0000313" key="2">
    <source>
        <dbReference type="Proteomes" id="UP000821845"/>
    </source>
</evidence>
<reference evidence="1" key="1">
    <citation type="submission" date="2020-05" db="EMBL/GenBank/DDBJ databases">
        <title>Large-scale comparative analyses of tick genomes elucidate their genetic diversity and vector capacities.</title>
        <authorList>
            <person name="Jia N."/>
            <person name="Wang J."/>
            <person name="Shi W."/>
            <person name="Du L."/>
            <person name="Sun Y."/>
            <person name="Zhan W."/>
            <person name="Jiang J."/>
            <person name="Wang Q."/>
            <person name="Zhang B."/>
            <person name="Ji P."/>
            <person name="Sakyi L.B."/>
            <person name="Cui X."/>
            <person name="Yuan T."/>
            <person name="Jiang B."/>
            <person name="Yang W."/>
            <person name="Lam T.T.-Y."/>
            <person name="Chang Q."/>
            <person name="Ding S."/>
            <person name="Wang X."/>
            <person name="Zhu J."/>
            <person name="Ruan X."/>
            <person name="Zhao L."/>
            <person name="Wei J."/>
            <person name="Que T."/>
            <person name="Du C."/>
            <person name="Cheng J."/>
            <person name="Dai P."/>
            <person name="Han X."/>
            <person name="Huang E."/>
            <person name="Gao Y."/>
            <person name="Liu J."/>
            <person name="Shao H."/>
            <person name="Ye R."/>
            <person name="Li L."/>
            <person name="Wei W."/>
            <person name="Wang X."/>
            <person name="Wang C."/>
            <person name="Yang T."/>
            <person name="Huo Q."/>
            <person name="Li W."/>
            <person name="Guo W."/>
            <person name="Chen H."/>
            <person name="Zhou L."/>
            <person name="Ni X."/>
            <person name="Tian J."/>
            <person name="Zhou Y."/>
            <person name="Sheng Y."/>
            <person name="Liu T."/>
            <person name="Pan Y."/>
            <person name="Xia L."/>
            <person name="Li J."/>
            <person name="Zhao F."/>
            <person name="Cao W."/>
        </authorList>
    </citation>
    <scope>NUCLEOTIDE SEQUENCE</scope>
    <source>
        <strain evidence="1">Hyas-2018</strain>
    </source>
</reference>
<keyword evidence="2" id="KW-1185">Reference proteome</keyword>
<comment type="caution">
    <text evidence="1">The sequence shown here is derived from an EMBL/GenBank/DDBJ whole genome shotgun (WGS) entry which is preliminary data.</text>
</comment>
<proteinExistence type="predicted"/>
<organism evidence="1 2">
    <name type="scientific">Hyalomma asiaticum</name>
    <name type="common">Tick</name>
    <dbReference type="NCBI Taxonomy" id="266040"/>
    <lineage>
        <taxon>Eukaryota</taxon>
        <taxon>Metazoa</taxon>
        <taxon>Ecdysozoa</taxon>
        <taxon>Arthropoda</taxon>
        <taxon>Chelicerata</taxon>
        <taxon>Arachnida</taxon>
        <taxon>Acari</taxon>
        <taxon>Parasitiformes</taxon>
        <taxon>Ixodida</taxon>
        <taxon>Ixodoidea</taxon>
        <taxon>Ixodidae</taxon>
        <taxon>Hyalomminae</taxon>
        <taxon>Hyalomma</taxon>
    </lineage>
</organism>
<sequence length="797" mass="90724">MPLERFDKLDVNVSLPEGHHWNEFHSFAVYCVKKKEILANTTISKRWLRAYQCTTRNSALKNPRARVKMRYDACCSKDQFRSLASVPRFTLCHMNFPMTERPAAFFAGVGSKPAPLSPLSLFSSSMAALVATVAIRHCLDEIISAVSREVKGFCKSHDCKKRDYGDFEWDAVAALFWSMRYWFMAHFVIGQLIATFAERFLQHFYVAYSLLFMALCFPRDVWARVVTMATASCIAVLLRRRSLAYVTGSAIVIITTLPLPFIPHIDFSPCVIGGNRSFEASIFFTGWSILRWVSVAADLIDRPPSERKDARKTVLRALAYALYFPGLIAGPVTNYDDFMTESYRRPTWNRKRILEFAVRSARVALGYCAMEGLLRLAYVRSAALSPRWLQAQSGWTLAGIVYFSALQFYLEYNFAYGIPSLFFWLDGVYERHDLRPRCTARIHTAANTWRYIYKALIADHWTAWRRFLGTSASFAFVLLWHTTQHHMVVWVVTNYVLVMAEMLCAGLATTAPVKAWRATRHGPLAETVLKGALSALNLVGAYGSSFFFLTDYDIARRVLGKLLVFPYPLLPVLLALYCNAQVAMDIFEWESARRRNKTSRDDCQLDTVDAPSSSPCPRRKYIYKALIADHWTAWRRFLGTSASFAFVLLWHTTQHHMVVWVVTNYVLVMAEMLCAGLATTPPVKAWRATRHGPLAETVLKGALSALNLVGAYGSSFFFLTDYDIARRVLGKLLVFPYPLLPVLLALYCNAQVAMDIFEWESSRRRNKTSRDDCLLDTVDAPSSSPCPRRKYVFQTDI</sequence>
<name>A0ACB7RVS3_HYAAI</name>
<gene>
    <name evidence="1" type="ORF">HPB50_025347</name>
</gene>
<protein>
    <submittedName>
        <fullName evidence="1">Uncharacterized protein</fullName>
    </submittedName>
</protein>
<evidence type="ECO:0000313" key="1">
    <source>
        <dbReference type="EMBL" id="KAH6927032.1"/>
    </source>
</evidence>
<accession>A0ACB7RVS3</accession>
<dbReference type="Proteomes" id="UP000821845">
    <property type="component" value="Chromosome 7"/>
</dbReference>